<dbReference type="RefSeq" id="WP_091109973.1">
    <property type="nucleotide sequence ID" value="NZ_FOWQ01000004.1"/>
</dbReference>
<evidence type="ECO:0000259" key="3">
    <source>
        <dbReference type="Pfam" id="PF02678"/>
    </source>
</evidence>
<dbReference type="InterPro" id="IPR014710">
    <property type="entry name" value="RmlC-like_jellyroll"/>
</dbReference>
<dbReference type="PANTHER" id="PTHR43212:SF3">
    <property type="entry name" value="QUERCETIN 2,3-DIOXYGENASE"/>
    <property type="match status" value="1"/>
</dbReference>
<name>A0A1I5PAK4_9ACTN</name>
<dbReference type="OrthoDB" id="5193491at2"/>
<accession>A0A1I5PAK4</accession>
<comment type="similarity">
    <text evidence="1 2">Belongs to the pirin family.</text>
</comment>
<evidence type="ECO:0000256" key="2">
    <source>
        <dbReference type="RuleBase" id="RU003457"/>
    </source>
</evidence>
<protein>
    <recommendedName>
        <fullName evidence="3">Pirin N-terminal domain-containing protein</fullName>
    </recommendedName>
</protein>
<evidence type="ECO:0000313" key="5">
    <source>
        <dbReference type="Proteomes" id="UP000198857"/>
    </source>
</evidence>
<dbReference type="Gene3D" id="2.60.120.10">
    <property type="entry name" value="Jelly Rolls"/>
    <property type="match status" value="1"/>
</dbReference>
<gene>
    <name evidence="4" type="ORF">SAMN05660464_2724</name>
</gene>
<dbReference type="STRING" id="1523247.SAMN05660464_2724"/>
<evidence type="ECO:0000256" key="1">
    <source>
        <dbReference type="ARBA" id="ARBA00008416"/>
    </source>
</evidence>
<dbReference type="EMBL" id="FOWQ01000004">
    <property type="protein sequence ID" value="SFP31132.1"/>
    <property type="molecule type" value="Genomic_DNA"/>
</dbReference>
<dbReference type="SUPFAM" id="SSF51182">
    <property type="entry name" value="RmlC-like cupins"/>
    <property type="match status" value="1"/>
</dbReference>
<proteinExistence type="inferred from homology"/>
<dbReference type="AlphaFoldDB" id="A0A1I5PAK4"/>
<sequence length="162" mass="16795">MTGLAGRTLLEPGDGSLGPLLRVTDDRLAPATGYGRHEHRAVDVVAVVLAGSLTHAWEEGAPMAAGDVGVLRAGTGLAHDEVAGPDGARVVQTYLRAADPAAPPSHAVLRAARGWVDLGRPDARLWVGDDGPGVPDGVVLRPDAGPVLVWRVDRSRPSWSEG</sequence>
<dbReference type="InterPro" id="IPR003829">
    <property type="entry name" value="Pirin_N_dom"/>
</dbReference>
<evidence type="ECO:0000313" key="4">
    <source>
        <dbReference type="EMBL" id="SFP31132.1"/>
    </source>
</evidence>
<dbReference type="InterPro" id="IPR011051">
    <property type="entry name" value="RmlC_Cupin_sf"/>
</dbReference>
<dbReference type="Proteomes" id="UP000198857">
    <property type="component" value="Unassembled WGS sequence"/>
</dbReference>
<dbReference type="PANTHER" id="PTHR43212">
    <property type="entry name" value="QUERCETIN 2,3-DIOXYGENASE"/>
    <property type="match status" value="1"/>
</dbReference>
<dbReference type="InterPro" id="IPR012093">
    <property type="entry name" value="Pirin"/>
</dbReference>
<dbReference type="Pfam" id="PF02678">
    <property type="entry name" value="Pirin"/>
    <property type="match status" value="1"/>
</dbReference>
<keyword evidence="5" id="KW-1185">Reference proteome</keyword>
<reference evidence="5" key="1">
    <citation type="submission" date="2016-10" db="EMBL/GenBank/DDBJ databases">
        <authorList>
            <person name="Varghese N."/>
            <person name="Submissions S."/>
        </authorList>
    </citation>
    <scope>NUCLEOTIDE SEQUENCE [LARGE SCALE GENOMIC DNA]</scope>
    <source>
        <strain evidence="5">DSM 44208</strain>
    </source>
</reference>
<feature type="domain" description="Pirin N-terminal" evidence="3">
    <location>
        <begin position="25"/>
        <end position="87"/>
    </location>
</feature>
<organism evidence="4 5">
    <name type="scientific">Geodermatophilus dictyosporus</name>
    <dbReference type="NCBI Taxonomy" id="1523247"/>
    <lineage>
        <taxon>Bacteria</taxon>
        <taxon>Bacillati</taxon>
        <taxon>Actinomycetota</taxon>
        <taxon>Actinomycetes</taxon>
        <taxon>Geodermatophilales</taxon>
        <taxon>Geodermatophilaceae</taxon>
        <taxon>Geodermatophilus</taxon>
    </lineage>
</organism>